<evidence type="ECO:0000256" key="1">
    <source>
        <dbReference type="ARBA" id="ARBA00005254"/>
    </source>
</evidence>
<reference evidence="5" key="1">
    <citation type="submission" date="2025-08" db="UniProtKB">
        <authorList>
            <consortium name="RefSeq"/>
        </authorList>
    </citation>
    <scope>IDENTIFICATION</scope>
</reference>
<dbReference type="AlphaFoldDB" id="A0AAJ6W0G1"/>
<dbReference type="FunFam" id="3.90.226.10:FF:000009">
    <property type="entry name" value="Carnitinyl-CoA dehydratase"/>
    <property type="match status" value="1"/>
</dbReference>
<protein>
    <submittedName>
        <fullName evidence="5">Methylglutaconyl-CoA hydratase, mitochondrial</fullName>
    </submittedName>
</protein>
<evidence type="ECO:0000313" key="4">
    <source>
        <dbReference type="Proteomes" id="UP000694867"/>
    </source>
</evidence>
<accession>A0AAJ6W0G1</accession>
<name>A0AAJ6W0G1_9ACAR</name>
<dbReference type="GO" id="GO:0005739">
    <property type="term" value="C:mitochondrion"/>
    <property type="evidence" value="ECO:0007669"/>
    <property type="project" value="TreeGrafter"/>
</dbReference>
<dbReference type="InterPro" id="IPR014748">
    <property type="entry name" value="Enoyl-CoA_hydra_C"/>
</dbReference>
<evidence type="ECO:0000313" key="5">
    <source>
        <dbReference type="RefSeq" id="XP_003748244.1"/>
    </source>
</evidence>
<proteinExistence type="inferred from homology"/>
<dbReference type="Proteomes" id="UP000694867">
    <property type="component" value="Unplaced"/>
</dbReference>
<evidence type="ECO:0000256" key="2">
    <source>
        <dbReference type="ARBA" id="ARBA00023239"/>
    </source>
</evidence>
<dbReference type="KEGG" id="goe:100901371"/>
<dbReference type="Pfam" id="PF00378">
    <property type="entry name" value="ECH_1"/>
    <property type="match status" value="1"/>
</dbReference>
<dbReference type="PROSITE" id="PS00166">
    <property type="entry name" value="ENOYL_COA_HYDRATASE"/>
    <property type="match status" value="1"/>
</dbReference>
<dbReference type="CDD" id="cd06558">
    <property type="entry name" value="crotonase-like"/>
    <property type="match status" value="1"/>
</dbReference>
<organism evidence="4 5">
    <name type="scientific">Galendromus occidentalis</name>
    <name type="common">western predatory mite</name>
    <dbReference type="NCBI Taxonomy" id="34638"/>
    <lineage>
        <taxon>Eukaryota</taxon>
        <taxon>Metazoa</taxon>
        <taxon>Ecdysozoa</taxon>
        <taxon>Arthropoda</taxon>
        <taxon>Chelicerata</taxon>
        <taxon>Arachnida</taxon>
        <taxon>Acari</taxon>
        <taxon>Parasitiformes</taxon>
        <taxon>Mesostigmata</taxon>
        <taxon>Gamasina</taxon>
        <taxon>Phytoseioidea</taxon>
        <taxon>Phytoseiidae</taxon>
        <taxon>Typhlodrominae</taxon>
        <taxon>Galendromus</taxon>
    </lineage>
</organism>
<dbReference type="GO" id="GO:0006635">
    <property type="term" value="P:fatty acid beta-oxidation"/>
    <property type="evidence" value="ECO:0007669"/>
    <property type="project" value="TreeGrafter"/>
</dbReference>
<dbReference type="GO" id="GO:0004300">
    <property type="term" value="F:enoyl-CoA hydratase activity"/>
    <property type="evidence" value="ECO:0007669"/>
    <property type="project" value="UniProtKB-ARBA"/>
</dbReference>
<evidence type="ECO:0000256" key="3">
    <source>
        <dbReference type="RuleBase" id="RU003707"/>
    </source>
</evidence>
<dbReference type="SUPFAM" id="SSF52096">
    <property type="entry name" value="ClpP/crotonase"/>
    <property type="match status" value="1"/>
</dbReference>
<dbReference type="PANTHER" id="PTHR11941:SF171">
    <property type="entry name" value="SD19268P"/>
    <property type="match status" value="1"/>
</dbReference>
<dbReference type="RefSeq" id="XP_003748244.1">
    <property type="nucleotide sequence ID" value="XM_003748196.2"/>
</dbReference>
<comment type="similarity">
    <text evidence="1 3">Belongs to the enoyl-CoA hydratase/isomerase family.</text>
</comment>
<keyword evidence="2" id="KW-0456">Lyase</keyword>
<dbReference type="Gene3D" id="1.10.12.10">
    <property type="entry name" value="Lyase 2-enoyl-coa Hydratase, Chain A, domain 2"/>
    <property type="match status" value="1"/>
</dbReference>
<dbReference type="FunFam" id="1.10.12.10:FF:000001">
    <property type="entry name" value="Probable enoyl-CoA hydratase, mitochondrial"/>
    <property type="match status" value="1"/>
</dbReference>
<gene>
    <name evidence="5" type="primary">LOC100901371</name>
</gene>
<dbReference type="InterPro" id="IPR029045">
    <property type="entry name" value="ClpP/crotonase-like_dom_sf"/>
</dbReference>
<dbReference type="Gene3D" id="3.90.226.10">
    <property type="entry name" value="2-enoyl-CoA Hydratase, Chain A, domain 1"/>
    <property type="match status" value="1"/>
</dbReference>
<dbReference type="InterPro" id="IPR018376">
    <property type="entry name" value="Enoyl-CoA_hyd/isom_CS"/>
</dbReference>
<dbReference type="GeneID" id="100901371"/>
<dbReference type="InterPro" id="IPR001753">
    <property type="entry name" value="Enoyl-CoA_hydra/iso"/>
</dbReference>
<sequence length="286" mass="30952">MRILLGSVRRYLSFSSRSFSARSGDEVRLEQLKGDHEGIAYLTMHRPEAKNALSRNFVGQLEKCLQDLRTKKEVRVLIMRSTVPGVFCAGADLKERRKMNESDVEGFVERLRNAASAIEDLPMPTIAALDGAALGGGLEMALACDIRVASKTAKLGLVETKLAVIPGAGGTQRLPRIVGPVIAKELILTARVLNGAQAQEIGLVNHVADDGQTVENLALKIASEILPNGPVALRMAKLAINKGMQVSLSDGLAFEKSYYAQIINTKDRIEGLSAFAEKRKPAYKGE</sequence>
<dbReference type="PANTHER" id="PTHR11941">
    <property type="entry name" value="ENOYL-COA HYDRATASE-RELATED"/>
    <property type="match status" value="1"/>
</dbReference>
<keyword evidence="4" id="KW-1185">Reference proteome</keyword>